<evidence type="ECO:0000313" key="2">
    <source>
        <dbReference type="Proteomes" id="UP001234989"/>
    </source>
</evidence>
<keyword evidence="2" id="KW-1185">Reference proteome</keyword>
<dbReference type="EMBL" id="CP133615">
    <property type="protein sequence ID" value="WMV24520.1"/>
    <property type="molecule type" value="Genomic_DNA"/>
</dbReference>
<protein>
    <submittedName>
        <fullName evidence="1">Uncharacterized protein</fullName>
    </submittedName>
</protein>
<organism evidence="1 2">
    <name type="scientific">Solanum verrucosum</name>
    <dbReference type="NCBI Taxonomy" id="315347"/>
    <lineage>
        <taxon>Eukaryota</taxon>
        <taxon>Viridiplantae</taxon>
        <taxon>Streptophyta</taxon>
        <taxon>Embryophyta</taxon>
        <taxon>Tracheophyta</taxon>
        <taxon>Spermatophyta</taxon>
        <taxon>Magnoliopsida</taxon>
        <taxon>eudicotyledons</taxon>
        <taxon>Gunneridae</taxon>
        <taxon>Pentapetalae</taxon>
        <taxon>asterids</taxon>
        <taxon>lamiids</taxon>
        <taxon>Solanales</taxon>
        <taxon>Solanaceae</taxon>
        <taxon>Solanoideae</taxon>
        <taxon>Solaneae</taxon>
        <taxon>Solanum</taxon>
    </lineage>
</organism>
<gene>
    <name evidence="1" type="ORF">MTR67_017905</name>
</gene>
<dbReference type="Proteomes" id="UP001234989">
    <property type="component" value="Chromosome 4"/>
</dbReference>
<name>A0AAF0TSM2_SOLVR</name>
<evidence type="ECO:0000313" key="1">
    <source>
        <dbReference type="EMBL" id="WMV24520.1"/>
    </source>
</evidence>
<dbReference type="AlphaFoldDB" id="A0AAF0TSM2"/>
<sequence>MVRLLPMLQGNLKSMRRIILPMILS</sequence>
<reference evidence="1" key="1">
    <citation type="submission" date="2023-08" db="EMBL/GenBank/DDBJ databases">
        <title>A de novo genome assembly of Solanum verrucosum Schlechtendal, a Mexican diploid species geographically isolated from the other diploid A-genome species in potato relatives.</title>
        <authorList>
            <person name="Hosaka K."/>
        </authorList>
    </citation>
    <scope>NUCLEOTIDE SEQUENCE</scope>
    <source>
        <tissue evidence="1">Young leaves</tissue>
    </source>
</reference>
<proteinExistence type="predicted"/>
<accession>A0AAF0TSM2</accession>